<dbReference type="Proteomes" id="UP000790347">
    <property type="component" value="Unassembled WGS sequence"/>
</dbReference>
<feature type="compositionally biased region" description="Low complexity" evidence="1">
    <location>
        <begin position="66"/>
        <end position="80"/>
    </location>
</feature>
<organism evidence="2 3">
    <name type="scientific">Dermatophagoides farinae</name>
    <name type="common">American house dust mite</name>
    <dbReference type="NCBI Taxonomy" id="6954"/>
    <lineage>
        <taxon>Eukaryota</taxon>
        <taxon>Metazoa</taxon>
        <taxon>Ecdysozoa</taxon>
        <taxon>Arthropoda</taxon>
        <taxon>Chelicerata</taxon>
        <taxon>Arachnida</taxon>
        <taxon>Acari</taxon>
        <taxon>Acariformes</taxon>
        <taxon>Sarcoptiformes</taxon>
        <taxon>Astigmata</taxon>
        <taxon>Psoroptidia</taxon>
        <taxon>Analgoidea</taxon>
        <taxon>Pyroglyphidae</taxon>
        <taxon>Dermatophagoidinae</taxon>
        <taxon>Dermatophagoides</taxon>
    </lineage>
</organism>
<reference evidence="2" key="1">
    <citation type="submission" date="2013-05" db="EMBL/GenBank/DDBJ databases">
        <authorList>
            <person name="Yim A.K.Y."/>
            <person name="Chan T.F."/>
            <person name="Ji K.M."/>
            <person name="Liu X.Y."/>
            <person name="Zhou J.W."/>
            <person name="Li R.Q."/>
            <person name="Yang K.Y."/>
            <person name="Li J."/>
            <person name="Li M."/>
            <person name="Law P.T.W."/>
            <person name="Wu Y.L."/>
            <person name="Cai Z.L."/>
            <person name="Qin H."/>
            <person name="Bao Y."/>
            <person name="Leung R.K.K."/>
            <person name="Ng P.K.S."/>
            <person name="Zou J."/>
            <person name="Zhong X.J."/>
            <person name="Ran P.X."/>
            <person name="Zhong N.S."/>
            <person name="Liu Z.G."/>
            <person name="Tsui S.K.W."/>
        </authorList>
    </citation>
    <scope>NUCLEOTIDE SEQUENCE</scope>
    <source>
        <strain evidence="2">Derf</strain>
        <tissue evidence="2">Whole organism</tissue>
    </source>
</reference>
<keyword evidence="3" id="KW-1185">Reference proteome</keyword>
<gene>
    <name evidence="2" type="primary">SUN1_1</name>
    <name evidence="2" type="ORF">DERF_014159</name>
</gene>
<comment type="caution">
    <text evidence="2">The sequence shown here is derived from an EMBL/GenBank/DDBJ whole genome shotgun (WGS) entry which is preliminary data.</text>
</comment>
<protein>
    <submittedName>
        <fullName evidence="2">Secreted beta-glucosidase sun1, variant 3</fullName>
    </submittedName>
</protein>
<evidence type="ECO:0000313" key="2">
    <source>
        <dbReference type="EMBL" id="KAH9493411.1"/>
    </source>
</evidence>
<dbReference type="EMBL" id="ASGP02000008">
    <property type="protein sequence ID" value="KAH9493411.1"/>
    <property type="molecule type" value="Genomic_DNA"/>
</dbReference>
<accession>A0A922HNJ0</accession>
<name>A0A922HNJ0_DERFA</name>
<evidence type="ECO:0000256" key="1">
    <source>
        <dbReference type="SAM" id="MobiDB-lite"/>
    </source>
</evidence>
<dbReference type="AlphaFoldDB" id="A0A922HNJ0"/>
<evidence type="ECO:0000313" key="3">
    <source>
        <dbReference type="Proteomes" id="UP000790347"/>
    </source>
</evidence>
<feature type="region of interest" description="Disordered" evidence="1">
    <location>
        <begin position="1"/>
        <end position="82"/>
    </location>
</feature>
<proteinExistence type="predicted"/>
<sequence>MEMIHDDDGDDGTINKFLLDRNHNPVTNKKKNSKQNETLKFKIPKSSPIDDNSSIDEGIERSMNISESSSSSSSSTASESGYYLRSKCPNDCCNAATVAAQGINVRYQHHHKGQNLSLT</sequence>
<reference evidence="2" key="2">
    <citation type="journal article" date="2022" name="Res Sq">
        <title>Comparative Genomics Reveals Insights into the Divergent Evolution of Astigmatic Mites and Household Pest Adaptations.</title>
        <authorList>
            <person name="Xiong Q."/>
            <person name="Wan A.T.-Y."/>
            <person name="Liu X.-Y."/>
            <person name="Fung C.S.-H."/>
            <person name="Xiao X."/>
            <person name="Malainual N."/>
            <person name="Hou J."/>
            <person name="Wang L."/>
            <person name="Wang M."/>
            <person name="Yang K."/>
            <person name="Cui Y."/>
            <person name="Leung E."/>
            <person name="Nong W."/>
            <person name="Shin S.-K."/>
            <person name="Au S."/>
            <person name="Jeong K.Y."/>
            <person name="Chew F.T."/>
            <person name="Hui J."/>
            <person name="Leung T.F."/>
            <person name="Tungtrongchitr A."/>
            <person name="Zhong N."/>
            <person name="Liu Z."/>
            <person name="Tsui S."/>
        </authorList>
    </citation>
    <scope>NUCLEOTIDE SEQUENCE</scope>
    <source>
        <strain evidence="2">Derf</strain>
        <tissue evidence="2">Whole organism</tissue>
    </source>
</reference>